<reference evidence="2" key="1">
    <citation type="submission" date="2020-10" db="EMBL/GenBank/DDBJ databases">
        <authorList>
            <person name="Gilroy R."/>
        </authorList>
    </citation>
    <scope>NUCLEOTIDE SEQUENCE</scope>
    <source>
        <strain evidence="2">B1-8020</strain>
    </source>
</reference>
<accession>A0A9D9IH44</accession>
<dbReference type="InterPro" id="IPR014985">
    <property type="entry name" value="WbqC"/>
</dbReference>
<keyword evidence="1" id="KW-0732">Signal</keyword>
<dbReference type="Proteomes" id="UP000823604">
    <property type="component" value="Unassembled WGS sequence"/>
</dbReference>
<sequence length="214" mass="24135">MNRHMATALLSIAYLPPVSYFAAMAKSGSALIEVCENFQKQSYRTRARIASASGMEFLSVPVLKGEGHKRPVSEIEIDYKRDWVLLHRRALASYYGSAPFFLYYKDDIFSVLESRPRMLVDLNTSLTVLLLELLGIRCSVGVTCRYFPPDDPRVSGPDVHDFRYAIHPKKTTPPGMLCGGEYYQVFSEKYGFLPDLSAVDLLFNEGPNSISFLK</sequence>
<organism evidence="2 3">
    <name type="scientific">Candidatus Merdivivens pullicola</name>
    <dbReference type="NCBI Taxonomy" id="2840872"/>
    <lineage>
        <taxon>Bacteria</taxon>
        <taxon>Pseudomonadati</taxon>
        <taxon>Bacteroidota</taxon>
        <taxon>Bacteroidia</taxon>
        <taxon>Bacteroidales</taxon>
        <taxon>Muribaculaceae</taxon>
        <taxon>Muribaculaceae incertae sedis</taxon>
        <taxon>Candidatus Merdivivens</taxon>
    </lineage>
</organism>
<feature type="signal peptide" evidence="1">
    <location>
        <begin position="1"/>
        <end position="25"/>
    </location>
</feature>
<proteinExistence type="predicted"/>
<evidence type="ECO:0000313" key="2">
    <source>
        <dbReference type="EMBL" id="MBO8472050.1"/>
    </source>
</evidence>
<comment type="caution">
    <text evidence="2">The sequence shown here is derived from an EMBL/GenBank/DDBJ whole genome shotgun (WGS) entry which is preliminary data.</text>
</comment>
<name>A0A9D9IH44_9BACT</name>
<dbReference type="EMBL" id="JADIMA010000004">
    <property type="protein sequence ID" value="MBO8472050.1"/>
    <property type="molecule type" value="Genomic_DNA"/>
</dbReference>
<evidence type="ECO:0000313" key="3">
    <source>
        <dbReference type="Proteomes" id="UP000823604"/>
    </source>
</evidence>
<gene>
    <name evidence="2" type="ORF">IAB81_00255</name>
</gene>
<reference evidence="2" key="2">
    <citation type="journal article" date="2021" name="PeerJ">
        <title>Extensive microbial diversity within the chicken gut microbiome revealed by metagenomics and culture.</title>
        <authorList>
            <person name="Gilroy R."/>
            <person name="Ravi A."/>
            <person name="Getino M."/>
            <person name="Pursley I."/>
            <person name="Horton D.L."/>
            <person name="Alikhan N.F."/>
            <person name="Baker D."/>
            <person name="Gharbi K."/>
            <person name="Hall N."/>
            <person name="Watson M."/>
            <person name="Adriaenssens E.M."/>
            <person name="Foster-Nyarko E."/>
            <person name="Jarju S."/>
            <person name="Secka A."/>
            <person name="Antonio M."/>
            <person name="Oren A."/>
            <person name="Chaudhuri R.R."/>
            <person name="La Ragione R."/>
            <person name="Hildebrand F."/>
            <person name="Pallen M.J."/>
        </authorList>
    </citation>
    <scope>NUCLEOTIDE SEQUENCE</scope>
    <source>
        <strain evidence="2">B1-8020</strain>
    </source>
</reference>
<dbReference type="Pfam" id="PF08889">
    <property type="entry name" value="WbqC"/>
    <property type="match status" value="1"/>
</dbReference>
<evidence type="ECO:0000256" key="1">
    <source>
        <dbReference type="SAM" id="SignalP"/>
    </source>
</evidence>
<feature type="chain" id="PRO_5038911436" evidence="1">
    <location>
        <begin position="26"/>
        <end position="214"/>
    </location>
</feature>
<protein>
    <submittedName>
        <fullName evidence="2">WbqC family protein</fullName>
    </submittedName>
</protein>
<dbReference type="AlphaFoldDB" id="A0A9D9IH44"/>